<sequence length="73" mass="8996">MLYGPETPLEELIEKDAEWRWQCLVKLFTTGDRDMNRHRWHRWKHGGMMGGRFFPKKSDEFMQELERRIREAT</sequence>
<gene>
    <name evidence="1" type="ORF">UY48_C0053G0006</name>
</gene>
<evidence type="ECO:0000313" key="2">
    <source>
        <dbReference type="Proteomes" id="UP000034588"/>
    </source>
</evidence>
<dbReference type="Proteomes" id="UP000034588">
    <property type="component" value="Unassembled WGS sequence"/>
</dbReference>
<evidence type="ECO:0000313" key="1">
    <source>
        <dbReference type="EMBL" id="KKW09804.1"/>
    </source>
</evidence>
<proteinExistence type="predicted"/>
<accession>A0A0G1YTV9</accession>
<comment type="caution">
    <text evidence="1">The sequence shown here is derived from an EMBL/GenBank/DDBJ whole genome shotgun (WGS) entry which is preliminary data.</text>
</comment>
<reference evidence="1 2" key="1">
    <citation type="journal article" date="2015" name="Nature">
        <title>rRNA introns, odd ribosomes, and small enigmatic genomes across a large radiation of phyla.</title>
        <authorList>
            <person name="Brown C.T."/>
            <person name="Hug L.A."/>
            <person name="Thomas B.C."/>
            <person name="Sharon I."/>
            <person name="Castelle C.J."/>
            <person name="Singh A."/>
            <person name="Wilkins M.J."/>
            <person name="Williams K.H."/>
            <person name="Banfield J.F."/>
        </authorList>
    </citation>
    <scope>NUCLEOTIDE SEQUENCE [LARGE SCALE GENOMIC DNA]</scope>
</reference>
<name>A0A0G1YTV9_9BACT</name>
<organism evidence="1 2">
    <name type="scientific">Candidatus Gottesmanbacteria bacterium GW2011_GWB1_49_7</name>
    <dbReference type="NCBI Taxonomy" id="1618448"/>
    <lineage>
        <taxon>Bacteria</taxon>
        <taxon>Candidatus Gottesmaniibacteriota</taxon>
    </lineage>
</organism>
<dbReference type="AlphaFoldDB" id="A0A0G1YTV9"/>
<protein>
    <submittedName>
        <fullName evidence="1">Uncharacterized protein</fullName>
    </submittedName>
</protein>
<dbReference type="EMBL" id="LCQD01000053">
    <property type="protein sequence ID" value="KKW09804.1"/>
    <property type="molecule type" value="Genomic_DNA"/>
</dbReference>